<gene>
    <name evidence="1" type="ORF">C7451_10644</name>
</gene>
<accession>A0A2V3V2A7</accession>
<evidence type="ECO:0000313" key="1">
    <source>
        <dbReference type="EMBL" id="PXW75883.1"/>
    </source>
</evidence>
<comment type="caution">
    <text evidence="1">The sequence shown here is derived from an EMBL/GenBank/DDBJ whole genome shotgun (WGS) entry which is preliminary data.</text>
</comment>
<keyword evidence="2" id="KW-1185">Reference proteome</keyword>
<dbReference type="Proteomes" id="UP000248014">
    <property type="component" value="Unassembled WGS sequence"/>
</dbReference>
<evidence type="ECO:0000313" key="2">
    <source>
        <dbReference type="Proteomes" id="UP000248014"/>
    </source>
</evidence>
<dbReference type="AlphaFoldDB" id="A0A2V3V2A7"/>
<proteinExistence type="predicted"/>
<protein>
    <recommendedName>
        <fullName evidence="3">Vgr related protein</fullName>
    </recommendedName>
</protein>
<evidence type="ECO:0008006" key="3">
    <source>
        <dbReference type="Google" id="ProtNLM"/>
    </source>
</evidence>
<dbReference type="RefSeq" id="WP_110298579.1">
    <property type="nucleotide sequence ID" value="NZ_QJJM01000006.1"/>
</dbReference>
<reference evidence="1 2" key="1">
    <citation type="submission" date="2018-05" db="EMBL/GenBank/DDBJ databases">
        <title>Genomic Encyclopedia of Type Strains, Phase IV (KMG-IV): sequencing the most valuable type-strain genomes for metagenomic binning, comparative biology and taxonomic classification.</title>
        <authorList>
            <person name="Goeker M."/>
        </authorList>
    </citation>
    <scope>NUCLEOTIDE SEQUENCE [LARGE SCALE GENOMIC DNA]</scope>
    <source>
        <strain evidence="1 2">DSM 3183</strain>
    </source>
</reference>
<sequence>MAPPLIDRPLTQAEIDLSRSVFGDAIAYDRVRIRLKKWIFFQPKRTVMAPMGHIHFHPAGAAYCDDFSCASLSRQGLFIHEMVHVWQYQQGIFLPLKRHPFCRYDYAIKPGQRFGKYGIEQQAELVRHAFMLRQGVKVPGAPSIETYRQIVPFPV</sequence>
<organism evidence="1 2">
    <name type="scientific">Blastomonas natatoria</name>
    <dbReference type="NCBI Taxonomy" id="34015"/>
    <lineage>
        <taxon>Bacteria</taxon>
        <taxon>Pseudomonadati</taxon>
        <taxon>Pseudomonadota</taxon>
        <taxon>Alphaproteobacteria</taxon>
        <taxon>Sphingomonadales</taxon>
        <taxon>Sphingomonadaceae</taxon>
        <taxon>Blastomonas</taxon>
    </lineage>
</organism>
<dbReference type="OrthoDB" id="8686772at2"/>
<dbReference type="EMBL" id="QJJM01000006">
    <property type="protein sequence ID" value="PXW75883.1"/>
    <property type="molecule type" value="Genomic_DNA"/>
</dbReference>
<name>A0A2V3V2A7_9SPHN</name>